<feature type="region of interest" description="Disordered" evidence="9">
    <location>
        <begin position="156"/>
        <end position="194"/>
    </location>
</feature>
<comment type="caution">
    <text evidence="8">Lacks conserved residue(s) required for the propagation of feature annotation.</text>
</comment>
<sequence length="363" mass="39134">MATNTLAQMIPRPQIWTLALREKGDEPGSSAIPDECMATNEYDGRLGIRISSIFVIFIGSMLGCIGPLLLRRFSNNSALSSCFFAAKFFGSGVIIATAFIHLLAPAIAALYSPCLDPDSVITTYPWPEGICLMSVFAMFFVQLVVNHYVAKLSTPRGTEHGSAPQPAPESRAYQHSPRSEAEGDSPHPDGKDNLLNSSEEPFAVQLSSLFILEFGIIFHSVLIGLTLAVAGEELIVLYIVLAVHQTFEGVGLGARLTDIAWPHGKGFLPYVLSAIYSLSTPISIAIGLGIRETFKPNSHGALVISGVFDSISAGILLYTGLVQLVAQDFFSHARQHSGLDYKLKAFMWMTLGAGLMALLGNWA</sequence>
<accession>A0ABY6UG01</accession>
<organism evidence="10 11">
    <name type="scientific">Bionectria ochroleuca</name>
    <name type="common">Gliocladium roseum</name>
    <dbReference type="NCBI Taxonomy" id="29856"/>
    <lineage>
        <taxon>Eukaryota</taxon>
        <taxon>Fungi</taxon>
        <taxon>Dikarya</taxon>
        <taxon>Ascomycota</taxon>
        <taxon>Pezizomycotina</taxon>
        <taxon>Sordariomycetes</taxon>
        <taxon>Hypocreomycetidae</taxon>
        <taxon>Hypocreales</taxon>
        <taxon>Bionectriaceae</taxon>
        <taxon>Clonostachys</taxon>
    </lineage>
</organism>
<feature type="transmembrane region" description="Helical" evidence="8">
    <location>
        <begin position="124"/>
        <end position="145"/>
    </location>
</feature>
<feature type="transmembrane region" description="Helical" evidence="8">
    <location>
        <begin position="82"/>
        <end position="104"/>
    </location>
</feature>
<dbReference type="PANTHER" id="PTHR11040">
    <property type="entry name" value="ZINC/IRON TRANSPORTER"/>
    <property type="match status" value="1"/>
</dbReference>
<keyword evidence="6 8" id="KW-0406">Ion transport</keyword>
<evidence type="ECO:0000256" key="2">
    <source>
        <dbReference type="ARBA" id="ARBA00006939"/>
    </source>
</evidence>
<dbReference type="PANTHER" id="PTHR11040:SF69">
    <property type="entry name" value="ZINC-REGULATED TRANSPORTER 2"/>
    <property type="match status" value="1"/>
</dbReference>
<evidence type="ECO:0000256" key="7">
    <source>
        <dbReference type="ARBA" id="ARBA00023136"/>
    </source>
</evidence>
<name>A0ABY6UG01_BIOOC</name>
<dbReference type="EMBL" id="CABFNS010000801">
    <property type="protein sequence ID" value="VUC29552.1"/>
    <property type="molecule type" value="Genomic_DNA"/>
</dbReference>
<evidence type="ECO:0000256" key="5">
    <source>
        <dbReference type="ARBA" id="ARBA00022989"/>
    </source>
</evidence>
<evidence type="ECO:0000256" key="4">
    <source>
        <dbReference type="ARBA" id="ARBA00022692"/>
    </source>
</evidence>
<dbReference type="InterPro" id="IPR004698">
    <property type="entry name" value="Zn/Fe_permease_fun/pln"/>
</dbReference>
<feature type="transmembrane region" description="Helical" evidence="8">
    <location>
        <begin position="345"/>
        <end position="362"/>
    </location>
</feature>
<reference evidence="10 11" key="1">
    <citation type="submission" date="2019-06" db="EMBL/GenBank/DDBJ databases">
        <authorList>
            <person name="Broberg M."/>
        </authorList>
    </citation>
    <scope>NUCLEOTIDE SEQUENCE [LARGE SCALE GENOMIC DNA]</scope>
</reference>
<evidence type="ECO:0000256" key="8">
    <source>
        <dbReference type="RuleBase" id="RU362088"/>
    </source>
</evidence>
<keyword evidence="3 8" id="KW-0813">Transport</keyword>
<evidence type="ECO:0000256" key="1">
    <source>
        <dbReference type="ARBA" id="ARBA00004141"/>
    </source>
</evidence>
<evidence type="ECO:0000256" key="3">
    <source>
        <dbReference type="ARBA" id="ARBA00022448"/>
    </source>
</evidence>
<keyword evidence="4 8" id="KW-0812">Transmembrane</keyword>
<dbReference type="InterPro" id="IPR003689">
    <property type="entry name" value="ZIP"/>
</dbReference>
<evidence type="ECO:0000256" key="9">
    <source>
        <dbReference type="SAM" id="MobiDB-lite"/>
    </source>
</evidence>
<evidence type="ECO:0000313" key="10">
    <source>
        <dbReference type="EMBL" id="VUC29552.1"/>
    </source>
</evidence>
<evidence type="ECO:0000256" key="6">
    <source>
        <dbReference type="ARBA" id="ARBA00023065"/>
    </source>
</evidence>
<evidence type="ECO:0008006" key="12">
    <source>
        <dbReference type="Google" id="ProtNLM"/>
    </source>
</evidence>
<protein>
    <recommendedName>
        <fullName evidence="12">ZIP zinc/iron transport family</fullName>
    </recommendedName>
</protein>
<comment type="caution">
    <text evidence="10">The sequence shown here is derived from an EMBL/GenBank/DDBJ whole genome shotgun (WGS) entry which is preliminary data.</text>
</comment>
<keyword evidence="7 8" id="KW-0472">Membrane</keyword>
<dbReference type="Pfam" id="PF02535">
    <property type="entry name" value="Zip"/>
    <property type="match status" value="1"/>
</dbReference>
<feature type="transmembrane region" description="Helical" evidence="8">
    <location>
        <begin position="302"/>
        <end position="325"/>
    </location>
</feature>
<feature type="transmembrane region" description="Helical" evidence="8">
    <location>
        <begin position="267"/>
        <end position="290"/>
    </location>
</feature>
<gene>
    <name evidence="10" type="ORF">CLO192961_LOCUS261183</name>
</gene>
<proteinExistence type="inferred from homology"/>
<feature type="compositionally biased region" description="Basic and acidic residues" evidence="9">
    <location>
        <begin position="177"/>
        <end position="192"/>
    </location>
</feature>
<comment type="similarity">
    <text evidence="2 8">Belongs to the ZIP transporter (TC 2.A.5) family.</text>
</comment>
<dbReference type="NCBIfam" id="TIGR00820">
    <property type="entry name" value="zip"/>
    <property type="match status" value="1"/>
</dbReference>
<keyword evidence="5 8" id="KW-1133">Transmembrane helix</keyword>
<evidence type="ECO:0000313" key="11">
    <source>
        <dbReference type="Proteomes" id="UP000766486"/>
    </source>
</evidence>
<feature type="transmembrane region" description="Helical" evidence="8">
    <location>
        <begin position="50"/>
        <end position="70"/>
    </location>
</feature>
<dbReference type="Proteomes" id="UP000766486">
    <property type="component" value="Unassembled WGS sequence"/>
</dbReference>
<comment type="subcellular location">
    <subcellularLocation>
        <location evidence="1 8">Membrane</location>
        <topology evidence="1 8">Multi-pass membrane protein</topology>
    </subcellularLocation>
</comment>
<keyword evidence="11" id="KW-1185">Reference proteome</keyword>